<dbReference type="EMBL" id="LZLS01000162">
    <property type="protein sequence ID" value="OBK24074.1"/>
    <property type="molecule type" value="Genomic_DNA"/>
</dbReference>
<dbReference type="Gene3D" id="1.10.287.850">
    <property type="entry name" value="HP0062-like domain"/>
    <property type="match status" value="1"/>
</dbReference>
<gene>
    <name evidence="3" type="ORF">A5634_04275</name>
</gene>
<proteinExistence type="predicted"/>
<dbReference type="SUPFAM" id="SSF140459">
    <property type="entry name" value="PE/PPE dimer-like"/>
    <property type="match status" value="1"/>
</dbReference>
<evidence type="ECO:0000256" key="1">
    <source>
        <dbReference type="SAM" id="Phobius"/>
    </source>
</evidence>
<keyword evidence="1" id="KW-0472">Membrane</keyword>
<accession>A0A1A3NSQ0</accession>
<name>A0A1A3NSQ0_MYCAS</name>
<dbReference type="OrthoDB" id="4752212at2"/>
<dbReference type="AlphaFoldDB" id="A0A1A3NSQ0"/>
<feature type="transmembrane region" description="Helical" evidence="1">
    <location>
        <begin position="141"/>
        <end position="162"/>
    </location>
</feature>
<comment type="caution">
    <text evidence="3">The sequence shown here is derived from an EMBL/GenBank/DDBJ whole genome shotgun (WGS) entry which is preliminary data.</text>
</comment>
<dbReference type="InterPro" id="IPR038332">
    <property type="entry name" value="PPE_sf"/>
</dbReference>
<dbReference type="RefSeq" id="WP_065145329.1">
    <property type="nucleotide sequence ID" value="NZ_LZLS01000162.1"/>
</dbReference>
<dbReference type="Pfam" id="PF00934">
    <property type="entry name" value="PE"/>
    <property type="match status" value="1"/>
</dbReference>
<feature type="domain" description="PE" evidence="2">
    <location>
        <begin position="4"/>
        <end position="93"/>
    </location>
</feature>
<feature type="transmembrane region" description="Helical" evidence="1">
    <location>
        <begin position="109"/>
        <end position="129"/>
    </location>
</feature>
<evidence type="ECO:0000313" key="3">
    <source>
        <dbReference type="EMBL" id="OBK24074.1"/>
    </source>
</evidence>
<sequence length="173" mass="17623">MSQLSVTPELLTAAAADLEKIASTIDAAHLAVSPSVLSVAPAAADEVSTSIAHLFSGHAQDYLTAAGSAATYQDQFVQNLATNATSYASAEGVNTLALNLMEGLDAFRLGSSLALLAAAVGYVGLLYNFVPFLPAALAFPLYAPAGFLLVAAFANALFWSIVESGLTSLLGLA</sequence>
<keyword evidence="1" id="KW-1133">Transmembrane helix</keyword>
<dbReference type="Proteomes" id="UP000093928">
    <property type="component" value="Unassembled WGS sequence"/>
</dbReference>
<evidence type="ECO:0000259" key="2">
    <source>
        <dbReference type="Pfam" id="PF00934"/>
    </source>
</evidence>
<protein>
    <recommendedName>
        <fullName evidence="2">PE domain-containing protein</fullName>
    </recommendedName>
</protein>
<organism evidence="3">
    <name type="scientific">Mycobacterium asiaticum</name>
    <dbReference type="NCBI Taxonomy" id="1790"/>
    <lineage>
        <taxon>Bacteria</taxon>
        <taxon>Bacillati</taxon>
        <taxon>Actinomycetota</taxon>
        <taxon>Actinomycetes</taxon>
        <taxon>Mycobacteriales</taxon>
        <taxon>Mycobacteriaceae</taxon>
        <taxon>Mycobacterium</taxon>
    </lineage>
</organism>
<reference evidence="3" key="1">
    <citation type="submission" date="2016-06" db="EMBL/GenBank/DDBJ databases">
        <authorList>
            <person name="Kjaerup R.B."/>
            <person name="Dalgaard T.S."/>
            <person name="Juul-Madsen H.R."/>
        </authorList>
    </citation>
    <scope>NUCLEOTIDE SEQUENCE [LARGE SCALE GENOMIC DNA]</scope>
    <source>
        <strain evidence="3">1165133.8</strain>
    </source>
</reference>
<dbReference type="InterPro" id="IPR000084">
    <property type="entry name" value="PE-PGRS_N"/>
</dbReference>
<keyword evidence="1" id="KW-0812">Transmembrane</keyword>